<evidence type="ECO:0000256" key="1">
    <source>
        <dbReference type="SAM" id="MobiDB-lite"/>
    </source>
</evidence>
<reference evidence="2 3" key="1">
    <citation type="journal article" date="2021" name="Sci. Rep.">
        <title>The genome of the diatom Chaetoceros tenuissimus carries an ancient integrated fragment of an extant virus.</title>
        <authorList>
            <person name="Hongo Y."/>
            <person name="Kimura K."/>
            <person name="Takaki Y."/>
            <person name="Yoshida Y."/>
            <person name="Baba S."/>
            <person name="Kobayashi G."/>
            <person name="Nagasaki K."/>
            <person name="Hano T."/>
            <person name="Tomaru Y."/>
        </authorList>
    </citation>
    <scope>NUCLEOTIDE SEQUENCE [LARGE SCALE GENOMIC DNA]</scope>
    <source>
        <strain evidence="2 3">NIES-3715</strain>
    </source>
</reference>
<dbReference type="AlphaFoldDB" id="A0AAD3CIK3"/>
<feature type="compositionally biased region" description="Basic and acidic residues" evidence="1">
    <location>
        <begin position="156"/>
        <end position="167"/>
    </location>
</feature>
<evidence type="ECO:0000313" key="3">
    <source>
        <dbReference type="Proteomes" id="UP001054902"/>
    </source>
</evidence>
<gene>
    <name evidence="2" type="ORF">CTEN210_02997</name>
</gene>
<name>A0AAD3CIK3_9STRA</name>
<protein>
    <submittedName>
        <fullName evidence="2">Uncharacterized protein</fullName>
    </submittedName>
</protein>
<feature type="region of interest" description="Disordered" evidence="1">
    <location>
        <begin position="156"/>
        <end position="175"/>
    </location>
</feature>
<feature type="compositionally biased region" description="Basic residues" evidence="1">
    <location>
        <begin position="224"/>
        <end position="240"/>
    </location>
</feature>
<feature type="region of interest" description="Disordered" evidence="1">
    <location>
        <begin position="205"/>
        <end position="240"/>
    </location>
</feature>
<organism evidence="2 3">
    <name type="scientific">Chaetoceros tenuissimus</name>
    <dbReference type="NCBI Taxonomy" id="426638"/>
    <lineage>
        <taxon>Eukaryota</taxon>
        <taxon>Sar</taxon>
        <taxon>Stramenopiles</taxon>
        <taxon>Ochrophyta</taxon>
        <taxon>Bacillariophyta</taxon>
        <taxon>Coscinodiscophyceae</taxon>
        <taxon>Chaetocerotophycidae</taxon>
        <taxon>Chaetocerotales</taxon>
        <taxon>Chaetocerotaceae</taxon>
        <taxon>Chaetoceros</taxon>
    </lineage>
</organism>
<comment type="caution">
    <text evidence="2">The sequence shown here is derived from an EMBL/GenBank/DDBJ whole genome shotgun (WGS) entry which is preliminary data.</text>
</comment>
<dbReference type="EMBL" id="BLLK01000022">
    <property type="protein sequence ID" value="GFH46523.1"/>
    <property type="molecule type" value="Genomic_DNA"/>
</dbReference>
<proteinExistence type="predicted"/>
<evidence type="ECO:0000313" key="2">
    <source>
        <dbReference type="EMBL" id="GFH46523.1"/>
    </source>
</evidence>
<accession>A0AAD3CIK3</accession>
<keyword evidence="3" id="KW-1185">Reference proteome</keyword>
<dbReference type="Proteomes" id="UP001054902">
    <property type="component" value="Unassembled WGS sequence"/>
</dbReference>
<sequence length="240" mass="28052">MRMFKSRKKRLEVDKSNSNDFTVMDFLRDIDGHKKDIQEWGQSLKSFSFFDEPELITGVHKGIRRGKSFQENDKDTPEVKQLHEMRKKLLKKRNLERKKQMQSKVEITRSLSTISSTRNQREGRRIGASSLNRTRSDSFIGVQRMNSNVSQKTILERRNATRTESRDSNSLGDQRICDERDCDSDVLEDPCYCGSLDDTFESFDATDDFRKPQKHRVIVQQGLKKQRTKNKKSKNKGLNP</sequence>